<dbReference type="AlphaFoldDB" id="A0A1V9ZII5"/>
<accession>A0A1V9ZII5</accession>
<proteinExistence type="predicted"/>
<evidence type="ECO:0000313" key="3">
    <source>
        <dbReference type="EMBL" id="OQR97786.1"/>
    </source>
</evidence>
<feature type="region of interest" description="Disordered" evidence="1">
    <location>
        <begin position="188"/>
        <end position="227"/>
    </location>
</feature>
<keyword evidence="4" id="KW-1185">Reference proteome</keyword>
<evidence type="ECO:0000259" key="2">
    <source>
        <dbReference type="PROSITE" id="PS50202"/>
    </source>
</evidence>
<dbReference type="Gene3D" id="2.60.40.10">
    <property type="entry name" value="Immunoglobulins"/>
    <property type="match status" value="1"/>
</dbReference>
<feature type="domain" description="MSP" evidence="2">
    <location>
        <begin position="6"/>
        <end position="116"/>
    </location>
</feature>
<dbReference type="InterPro" id="IPR008962">
    <property type="entry name" value="PapD-like_sf"/>
</dbReference>
<dbReference type="Proteomes" id="UP000243579">
    <property type="component" value="Unassembled WGS sequence"/>
</dbReference>
<dbReference type="PROSITE" id="PS50202">
    <property type="entry name" value="MSP"/>
    <property type="match status" value="1"/>
</dbReference>
<comment type="caution">
    <text evidence="3">The sequence shown here is derived from an EMBL/GenBank/DDBJ whole genome shotgun (WGS) entry which is preliminary data.</text>
</comment>
<gene>
    <name evidence="3" type="ORF">ACHHYP_10017</name>
</gene>
<organism evidence="3 4">
    <name type="scientific">Achlya hypogyna</name>
    <name type="common">Oomycete</name>
    <name type="synonym">Protoachlya hypogyna</name>
    <dbReference type="NCBI Taxonomy" id="1202772"/>
    <lineage>
        <taxon>Eukaryota</taxon>
        <taxon>Sar</taxon>
        <taxon>Stramenopiles</taxon>
        <taxon>Oomycota</taxon>
        <taxon>Saprolegniomycetes</taxon>
        <taxon>Saprolegniales</taxon>
        <taxon>Achlyaceae</taxon>
        <taxon>Achlya</taxon>
    </lineage>
</organism>
<protein>
    <recommendedName>
        <fullName evidence="2">MSP domain-containing protein</fullName>
    </recommendedName>
</protein>
<dbReference type="EMBL" id="JNBR01000096">
    <property type="protein sequence ID" value="OQR97786.1"/>
    <property type="molecule type" value="Genomic_DNA"/>
</dbReference>
<dbReference type="Pfam" id="PF00635">
    <property type="entry name" value="Motile_Sperm"/>
    <property type="match status" value="1"/>
</dbReference>
<dbReference type="InterPro" id="IPR013783">
    <property type="entry name" value="Ig-like_fold"/>
</dbReference>
<reference evidence="3 4" key="1">
    <citation type="journal article" date="2014" name="Genome Biol. Evol.">
        <title>The secreted proteins of Achlya hypogyna and Thraustotheca clavata identify the ancestral oomycete secretome and reveal gene acquisitions by horizontal gene transfer.</title>
        <authorList>
            <person name="Misner I."/>
            <person name="Blouin N."/>
            <person name="Leonard G."/>
            <person name="Richards T.A."/>
            <person name="Lane C.E."/>
        </authorList>
    </citation>
    <scope>NUCLEOTIDE SEQUENCE [LARGE SCALE GENOMIC DNA]</scope>
    <source>
        <strain evidence="3 4">ATCC 48635</strain>
    </source>
</reference>
<name>A0A1V9ZII5_ACHHY</name>
<dbReference type="InterPro" id="IPR000535">
    <property type="entry name" value="MSP_dom"/>
</dbReference>
<dbReference type="SUPFAM" id="SSF49354">
    <property type="entry name" value="PapD-like"/>
    <property type="match status" value="1"/>
</dbReference>
<feature type="compositionally biased region" description="Low complexity" evidence="1">
    <location>
        <begin position="196"/>
        <end position="216"/>
    </location>
</feature>
<evidence type="ECO:0000313" key="4">
    <source>
        <dbReference type="Proteomes" id="UP000243579"/>
    </source>
</evidence>
<evidence type="ECO:0000256" key="1">
    <source>
        <dbReference type="SAM" id="MobiDB-lite"/>
    </source>
</evidence>
<sequence length="347" mass="38405">MSALGGLRVVAATSPIVFRMGTKKKHRLELVNNASDMTIAFKVQCTESARFRLQPAKGLVSPGASVPVHIQLASHNADEINCTFLVLSKPVESPDSVEQWSKSDTVTKDYIQAEIRCPEATAAPPDEATLGTTVAKHVVRLLVKNKSRKVANRLSEAEITFLRRQKAQVSAGCWAEWEDKAVQYRGRLQEKKRRTSSATSSASLSLRSDDSISVSSPRYGDDDTLSAHTDSNQSYLCCEPVDSVDTDAYYSRARQPADAPCHCVPRRETPRSCVEPACLWTRYMLDVCFQQLQHTATVCRSVSGHKEMKEAIARIARSAQELVVLHRTNPYFDDSPGLEVPKPRDLA</sequence>
<dbReference type="OrthoDB" id="60109at2759"/>